<proteinExistence type="predicted"/>
<feature type="non-terminal residue" evidence="2">
    <location>
        <position position="371"/>
    </location>
</feature>
<dbReference type="EMBL" id="GL833149">
    <property type="protein sequence ID" value="EGB04579.1"/>
    <property type="molecule type" value="Genomic_DNA"/>
</dbReference>
<sequence length="371" mass="38775">MISNAALRFALVFAAAGALAPASIHLARRTGALRSTATATAPTTTATTRTARILEHLEAEGDGAGAGASGTLRGIEGLDRAWAQLRRPTGGPAPAPFVTEGDVGAAAPEFDVVVLGGTLGVFAAAAFQKRGLKVCVVERGPLVGRNQEWNLSLDEVYDLVEAGALEPGDVDGAVGVRAGFNDREVGPTGSGGALQEVWLPSVLNVGVRPDVAVARARKNLEARGGVVRERTACEGVRVGAGCAVVALAGGETIAARLVVDAMGNASPIARQARREANDGADPKPSGICCVVGTLMRGFDADNSFGDLIYTNEDARVGGPDRQYFWEAFPAMSVGADARTTYLFTYMDADELREHTVLDQFEDYWDMLPAYQ</sequence>
<name>F0YJX1_AURAN</name>
<evidence type="ECO:0008006" key="4">
    <source>
        <dbReference type="Google" id="ProtNLM"/>
    </source>
</evidence>
<evidence type="ECO:0000313" key="3">
    <source>
        <dbReference type="Proteomes" id="UP000002729"/>
    </source>
</evidence>
<dbReference type="AlphaFoldDB" id="F0YJX1"/>
<keyword evidence="1" id="KW-0732">Signal</keyword>
<feature type="signal peptide" evidence="1">
    <location>
        <begin position="1"/>
        <end position="22"/>
    </location>
</feature>
<dbReference type="PANTHER" id="PTHR32098:SF5">
    <property type="entry name" value="LYCOPENE BETA_EPSILON CYCLASE PROTEIN"/>
    <property type="match status" value="1"/>
</dbReference>
<keyword evidence="3" id="KW-1185">Reference proteome</keyword>
<feature type="chain" id="PRO_5003264679" description="FAD dependent oxidoreductase domain-containing protein" evidence="1">
    <location>
        <begin position="23"/>
        <end position="371"/>
    </location>
</feature>
<accession>F0YJX1</accession>
<organism evidence="3">
    <name type="scientific">Aureococcus anophagefferens</name>
    <name type="common">Harmful bloom alga</name>
    <dbReference type="NCBI Taxonomy" id="44056"/>
    <lineage>
        <taxon>Eukaryota</taxon>
        <taxon>Sar</taxon>
        <taxon>Stramenopiles</taxon>
        <taxon>Ochrophyta</taxon>
        <taxon>Pelagophyceae</taxon>
        <taxon>Pelagomonadales</taxon>
        <taxon>Pelagomonadaceae</taxon>
        <taxon>Aureococcus</taxon>
    </lineage>
</organism>
<dbReference type="KEGG" id="aaf:AURANDRAFT_32203"/>
<dbReference type="RefSeq" id="XP_009040686.1">
    <property type="nucleotide sequence ID" value="XM_009042438.1"/>
</dbReference>
<dbReference type="PANTHER" id="PTHR32098">
    <property type="entry name" value="LYCOPENE BETA/EPSILON CYCLASE PROTEIN"/>
    <property type="match status" value="1"/>
</dbReference>
<protein>
    <recommendedName>
        <fullName evidence="4">FAD dependent oxidoreductase domain-containing protein</fullName>
    </recommendedName>
</protein>
<dbReference type="eggNOG" id="ENOG502QW6A">
    <property type="taxonomic scope" value="Eukaryota"/>
</dbReference>
<reference evidence="2 3" key="1">
    <citation type="journal article" date="2011" name="Proc. Natl. Acad. Sci. U.S.A.">
        <title>Niche of harmful alga Aureococcus anophagefferens revealed through ecogenomics.</title>
        <authorList>
            <person name="Gobler C.J."/>
            <person name="Berry D.L."/>
            <person name="Dyhrman S.T."/>
            <person name="Wilhelm S.W."/>
            <person name="Salamov A."/>
            <person name="Lobanov A.V."/>
            <person name="Zhang Y."/>
            <person name="Collier J.L."/>
            <person name="Wurch L.L."/>
            <person name="Kustka A.B."/>
            <person name="Dill B.D."/>
            <person name="Shah M."/>
            <person name="VerBerkmoes N.C."/>
            <person name="Kuo A."/>
            <person name="Terry A."/>
            <person name="Pangilinan J."/>
            <person name="Lindquist E.A."/>
            <person name="Lucas S."/>
            <person name="Paulsen I.T."/>
            <person name="Hattenrath-Lehmann T.K."/>
            <person name="Talmage S.C."/>
            <person name="Walker E.A."/>
            <person name="Koch F."/>
            <person name="Burson A.M."/>
            <person name="Marcoval M.A."/>
            <person name="Tang Y.Z."/>
            <person name="Lecleir G.R."/>
            <person name="Coyne K.J."/>
            <person name="Berg G.M."/>
            <person name="Bertrand E.M."/>
            <person name="Saito M.A."/>
            <person name="Gladyshev V.N."/>
            <person name="Grigoriev I.V."/>
        </authorList>
    </citation>
    <scope>NUCLEOTIDE SEQUENCE [LARGE SCALE GENOMIC DNA]</scope>
    <source>
        <strain evidence="3">CCMP 1984</strain>
    </source>
</reference>
<dbReference type="Proteomes" id="UP000002729">
    <property type="component" value="Unassembled WGS sequence"/>
</dbReference>
<gene>
    <name evidence="2" type="ORF">AURANDRAFT_32203</name>
</gene>
<evidence type="ECO:0000313" key="2">
    <source>
        <dbReference type="EMBL" id="EGB04579.1"/>
    </source>
</evidence>
<dbReference type="SUPFAM" id="SSF51905">
    <property type="entry name" value="FAD/NAD(P)-binding domain"/>
    <property type="match status" value="1"/>
</dbReference>
<dbReference type="InterPro" id="IPR036188">
    <property type="entry name" value="FAD/NAD-bd_sf"/>
</dbReference>
<dbReference type="OMA" id="FNDREVG"/>
<dbReference type="OrthoDB" id="4211at2759"/>
<dbReference type="Gene3D" id="3.50.50.60">
    <property type="entry name" value="FAD/NAD(P)-binding domain"/>
    <property type="match status" value="1"/>
</dbReference>
<evidence type="ECO:0000256" key="1">
    <source>
        <dbReference type="SAM" id="SignalP"/>
    </source>
</evidence>
<dbReference type="InParanoid" id="F0YJX1"/>
<dbReference type="GeneID" id="20221105"/>